<keyword evidence="3 5" id="KW-0268">Exocytosis</keyword>
<dbReference type="GO" id="GO:0045202">
    <property type="term" value="C:synapse"/>
    <property type="evidence" value="ECO:0007669"/>
    <property type="project" value="TreeGrafter"/>
</dbReference>
<dbReference type="GO" id="GO:0006612">
    <property type="term" value="P:protein targeting to membrane"/>
    <property type="evidence" value="ECO:0007669"/>
    <property type="project" value="UniProtKB-UniRule"/>
</dbReference>
<dbReference type="GO" id="GO:0000145">
    <property type="term" value="C:exocyst"/>
    <property type="evidence" value="ECO:0007669"/>
    <property type="project" value="UniProtKB-UniRule"/>
</dbReference>
<keyword evidence="4 5" id="KW-0653">Protein transport</keyword>
<feature type="signal peptide" evidence="7">
    <location>
        <begin position="1"/>
        <end position="19"/>
    </location>
</feature>
<dbReference type="PANTHER" id="PTHR14146:SF0">
    <property type="entry name" value="EXOCYST COMPLEX COMPONENT 4"/>
    <property type="match status" value="1"/>
</dbReference>
<name>A0A0K2TIN7_LEPSM</name>
<dbReference type="GO" id="GO:0006904">
    <property type="term" value="P:vesicle docking involved in exocytosis"/>
    <property type="evidence" value="ECO:0007669"/>
    <property type="project" value="InterPro"/>
</dbReference>
<dbReference type="AlphaFoldDB" id="A0A0K2TIN7"/>
<gene>
    <name evidence="10" type="primary">EXOC4</name>
</gene>
<evidence type="ECO:0000256" key="1">
    <source>
        <dbReference type="ARBA" id="ARBA00010470"/>
    </source>
</evidence>
<dbReference type="InterPro" id="IPR039682">
    <property type="entry name" value="Sec8/EXOC4"/>
</dbReference>
<comment type="function">
    <text evidence="5">Component of the exocyst complex involved in the docking of exocytic vesicles with fusion sites on the plasma membrane.</text>
</comment>
<dbReference type="Pfam" id="PF20652">
    <property type="entry name" value="Sec8_C"/>
    <property type="match status" value="1"/>
</dbReference>
<dbReference type="PANTHER" id="PTHR14146">
    <property type="entry name" value="EXOCYST COMPLEX COMPONENT 4"/>
    <property type="match status" value="1"/>
</dbReference>
<feature type="compositionally biased region" description="Basic and acidic residues" evidence="6">
    <location>
        <begin position="226"/>
        <end position="237"/>
    </location>
</feature>
<dbReference type="EMBL" id="HACA01008527">
    <property type="protein sequence ID" value="CDW25888.1"/>
    <property type="molecule type" value="Transcribed_RNA"/>
</dbReference>
<comment type="similarity">
    <text evidence="1 5">Belongs to the SEC8 family.</text>
</comment>
<evidence type="ECO:0000259" key="8">
    <source>
        <dbReference type="Pfam" id="PF04048"/>
    </source>
</evidence>
<dbReference type="Pfam" id="PF04048">
    <property type="entry name" value="Sec8_N"/>
    <property type="match status" value="1"/>
</dbReference>
<feature type="chain" id="PRO_5005487872" description="Exocyst complex component Sec8" evidence="7">
    <location>
        <begin position="20"/>
        <end position="934"/>
    </location>
</feature>
<feature type="region of interest" description="Disordered" evidence="6">
    <location>
        <begin position="214"/>
        <end position="237"/>
    </location>
</feature>
<dbReference type="InterPro" id="IPR007191">
    <property type="entry name" value="Sec8_exocyst_N"/>
</dbReference>
<evidence type="ECO:0000313" key="10">
    <source>
        <dbReference type="EMBL" id="CDW25888.1"/>
    </source>
</evidence>
<dbReference type="GO" id="GO:0032584">
    <property type="term" value="C:growth cone membrane"/>
    <property type="evidence" value="ECO:0007669"/>
    <property type="project" value="TreeGrafter"/>
</dbReference>
<dbReference type="OrthoDB" id="272977at2759"/>
<dbReference type="GO" id="GO:0006893">
    <property type="term" value="P:Golgi to plasma membrane transport"/>
    <property type="evidence" value="ECO:0007669"/>
    <property type="project" value="TreeGrafter"/>
</dbReference>
<evidence type="ECO:0000256" key="2">
    <source>
        <dbReference type="ARBA" id="ARBA00022448"/>
    </source>
</evidence>
<dbReference type="GO" id="GO:0090522">
    <property type="term" value="P:vesicle tethering involved in exocytosis"/>
    <property type="evidence" value="ECO:0007669"/>
    <property type="project" value="UniProtKB-UniRule"/>
</dbReference>
<keyword evidence="2 5" id="KW-0813">Transport</keyword>
<dbReference type="InterPro" id="IPR048630">
    <property type="entry name" value="Sec8_M"/>
</dbReference>
<dbReference type="GO" id="GO:0007268">
    <property type="term" value="P:chemical synaptic transmission"/>
    <property type="evidence" value="ECO:0007669"/>
    <property type="project" value="TreeGrafter"/>
</dbReference>
<evidence type="ECO:0000259" key="9">
    <source>
        <dbReference type="Pfam" id="PF20652"/>
    </source>
</evidence>
<keyword evidence="7" id="KW-0732">Signal</keyword>
<evidence type="ECO:0000256" key="4">
    <source>
        <dbReference type="ARBA" id="ARBA00022927"/>
    </source>
</evidence>
<evidence type="ECO:0000256" key="3">
    <source>
        <dbReference type="ARBA" id="ARBA00022483"/>
    </source>
</evidence>
<evidence type="ECO:0000256" key="6">
    <source>
        <dbReference type="SAM" id="MobiDB-lite"/>
    </source>
</evidence>
<evidence type="ECO:0000256" key="7">
    <source>
        <dbReference type="SAM" id="SignalP"/>
    </source>
</evidence>
<sequence length="934" mass="107274">MVETRVGSTLMCLIHSLSAASDSGEEREEEKNRLESRFRDSDNCLEDLVIHNRVDLTLVTKSYATVSRQIGVARRNMRKVKSELIACRQLLHYKRDELKRLWLDGFEQKHVLLLLEKIETIKECPDQIELLISQKKFLEATKSIVQHLNSLENELKNVEGLTELRAHLLAKKEVLYKILLDDMLHQLHVESTFNILKLRRHTSVRDDNHFQRSLFNSSNRSSQNKPHQEPSFKRSADQSKTWKSLMDHSNSLLNGRLLSVSEEEEWMQMLENPFKASLVFGPANALIINVECLSQLNLLPRAIEQLRLEICNELQSIVRRTTKYLFEHNVSLQEDNYLFSELFNAMIEQFYLVVDGYRLLSIASIKASNRNNIRMSKVDTIDVWTSVQSTIQMLLTDYLVFKDKDNSDHCTSQGKVHFSTEPLGRGGVNYHFLRKKNQRVKKSSLFKFGNSSTALGLNDYLREQRNDSNGKNMLVCAPNPHNITIIYASLMEFINEIEKSLKYDSGEHCTLYTFLTDFVKDVFLFQINFDNMDDLNTASNALDIWEFENNIDTLKSLESSKPILVSAIVIKKSVDKLYKYMNTLFLYGHHFFNNICKIMIQYKEICQAAFDALVRVDGNLVTSALLANDKDLSQLMTSFPVWNKNQPIDLGSLKDVELMSKEELILFRQKLGKSNVTQNEIISDPSKFKHLAMLSESLEWFSENISGICNELNKGNLYSSYSISEKSIQKLNTITKDFGDLSRTCLLVLHIEVRIHCIYFLSPIWFGSNAGTQFQGGPESTDPSSEIIRLAKDLTSTEDIVKPLMGNIKSRYVFEGLLFLIGSILISSVEHIKRINSNGIKKMSRNLFTLQYILSCNIAGHGEVALEHAKQYLELLDKTSEEIMNSIVEKGSVFTYEEYENAIKLLHRSNRNSVNSETISYDLKKLKDVMKFGA</sequence>
<feature type="domain" description="Exocyst complex component Sec8 N-terminal" evidence="8">
    <location>
        <begin position="59"/>
        <end position="129"/>
    </location>
</feature>
<protein>
    <recommendedName>
        <fullName evidence="5">Exocyst complex component Sec8</fullName>
    </recommendedName>
</protein>
<dbReference type="GO" id="GO:0015031">
    <property type="term" value="P:protein transport"/>
    <property type="evidence" value="ECO:0007669"/>
    <property type="project" value="UniProtKB-KW"/>
</dbReference>
<evidence type="ECO:0000256" key="5">
    <source>
        <dbReference type="RuleBase" id="RU367079"/>
    </source>
</evidence>
<feature type="domain" description="Exocyst complex component Sec8 middle helical bundle" evidence="9">
    <location>
        <begin position="296"/>
        <end position="453"/>
    </location>
</feature>
<reference evidence="10" key="1">
    <citation type="submission" date="2014-05" db="EMBL/GenBank/DDBJ databases">
        <authorList>
            <person name="Chronopoulou M."/>
        </authorList>
    </citation>
    <scope>NUCLEOTIDE SEQUENCE</scope>
    <source>
        <tissue evidence="10">Whole organism</tissue>
    </source>
</reference>
<proteinExistence type="inferred from homology"/>
<accession>A0A0K2TIN7</accession>
<feature type="compositionally biased region" description="Polar residues" evidence="6">
    <location>
        <begin position="214"/>
        <end position="225"/>
    </location>
</feature>
<organism evidence="10">
    <name type="scientific">Lepeophtheirus salmonis</name>
    <name type="common">Salmon louse</name>
    <name type="synonym">Caligus salmonis</name>
    <dbReference type="NCBI Taxonomy" id="72036"/>
    <lineage>
        <taxon>Eukaryota</taxon>
        <taxon>Metazoa</taxon>
        <taxon>Ecdysozoa</taxon>
        <taxon>Arthropoda</taxon>
        <taxon>Crustacea</taxon>
        <taxon>Multicrustacea</taxon>
        <taxon>Hexanauplia</taxon>
        <taxon>Copepoda</taxon>
        <taxon>Siphonostomatoida</taxon>
        <taxon>Caligidae</taxon>
        <taxon>Lepeophtheirus</taxon>
    </lineage>
</organism>